<dbReference type="Proteomes" id="UP000821845">
    <property type="component" value="Chromosome 5"/>
</dbReference>
<organism evidence="1 2">
    <name type="scientific">Hyalomma asiaticum</name>
    <name type="common">Tick</name>
    <dbReference type="NCBI Taxonomy" id="266040"/>
    <lineage>
        <taxon>Eukaryota</taxon>
        <taxon>Metazoa</taxon>
        <taxon>Ecdysozoa</taxon>
        <taxon>Arthropoda</taxon>
        <taxon>Chelicerata</taxon>
        <taxon>Arachnida</taxon>
        <taxon>Acari</taxon>
        <taxon>Parasitiformes</taxon>
        <taxon>Ixodida</taxon>
        <taxon>Ixodoidea</taxon>
        <taxon>Ixodidae</taxon>
        <taxon>Hyalomminae</taxon>
        <taxon>Hyalomma</taxon>
    </lineage>
</organism>
<protein>
    <submittedName>
        <fullName evidence="1">Uncharacterized protein</fullName>
    </submittedName>
</protein>
<name>A0ACB7S513_HYAAI</name>
<dbReference type="EMBL" id="CM023485">
    <property type="protein sequence ID" value="KAH6929715.1"/>
    <property type="molecule type" value="Genomic_DNA"/>
</dbReference>
<reference evidence="1" key="1">
    <citation type="submission" date="2020-05" db="EMBL/GenBank/DDBJ databases">
        <title>Large-scale comparative analyses of tick genomes elucidate their genetic diversity and vector capacities.</title>
        <authorList>
            <person name="Jia N."/>
            <person name="Wang J."/>
            <person name="Shi W."/>
            <person name="Du L."/>
            <person name="Sun Y."/>
            <person name="Zhan W."/>
            <person name="Jiang J."/>
            <person name="Wang Q."/>
            <person name="Zhang B."/>
            <person name="Ji P."/>
            <person name="Sakyi L.B."/>
            <person name="Cui X."/>
            <person name="Yuan T."/>
            <person name="Jiang B."/>
            <person name="Yang W."/>
            <person name="Lam T.T.-Y."/>
            <person name="Chang Q."/>
            <person name="Ding S."/>
            <person name="Wang X."/>
            <person name="Zhu J."/>
            <person name="Ruan X."/>
            <person name="Zhao L."/>
            <person name="Wei J."/>
            <person name="Que T."/>
            <person name="Du C."/>
            <person name="Cheng J."/>
            <person name="Dai P."/>
            <person name="Han X."/>
            <person name="Huang E."/>
            <person name="Gao Y."/>
            <person name="Liu J."/>
            <person name="Shao H."/>
            <person name="Ye R."/>
            <person name="Li L."/>
            <person name="Wei W."/>
            <person name="Wang X."/>
            <person name="Wang C."/>
            <person name="Yang T."/>
            <person name="Huo Q."/>
            <person name="Li W."/>
            <person name="Guo W."/>
            <person name="Chen H."/>
            <person name="Zhou L."/>
            <person name="Ni X."/>
            <person name="Tian J."/>
            <person name="Zhou Y."/>
            <person name="Sheng Y."/>
            <person name="Liu T."/>
            <person name="Pan Y."/>
            <person name="Xia L."/>
            <person name="Li J."/>
            <person name="Zhao F."/>
            <person name="Cao W."/>
        </authorList>
    </citation>
    <scope>NUCLEOTIDE SEQUENCE</scope>
    <source>
        <strain evidence="1">Hyas-2018</strain>
    </source>
</reference>
<comment type="caution">
    <text evidence="1">The sequence shown here is derived from an EMBL/GenBank/DDBJ whole genome shotgun (WGS) entry which is preliminary data.</text>
</comment>
<proteinExistence type="predicted"/>
<keyword evidence="2" id="KW-1185">Reference proteome</keyword>
<accession>A0ACB7S513</accession>
<evidence type="ECO:0000313" key="2">
    <source>
        <dbReference type="Proteomes" id="UP000821845"/>
    </source>
</evidence>
<evidence type="ECO:0000313" key="1">
    <source>
        <dbReference type="EMBL" id="KAH6929715.1"/>
    </source>
</evidence>
<sequence length="276" mass="29534">MALLQDLVSYWANNDNVEITKSSDASGIDNPADEQATDIQSLEASEATLNRITAGGMIFDDGGLISGGVCDPDHLSLPSECAAQPIAQSKPDIPMTEGNSNDNAAASSAENDVPKAPDAAGIPHGNERNVAGAPSVLSLSNIKVSPAMRKRGRPKGHTLTVIGLPKRRKLGTKEQGPFKSLSMQEKRRIILVWLVGKRAAKAAIQGKKLEEEDVVQKPENLHCGILDENVDVNAVCSYFSDDAWLAVKNVLNSKQQLQQWECSTCKTDLGAHDSVL</sequence>
<gene>
    <name evidence="1" type="ORF">HPB50_005193</name>
</gene>